<name>A0A821VQN4_9NEOP</name>
<evidence type="ECO:0000313" key="2">
    <source>
        <dbReference type="Proteomes" id="UP000663880"/>
    </source>
</evidence>
<comment type="caution">
    <text evidence="1">The sequence shown here is derived from an EMBL/GenBank/DDBJ whole genome shotgun (WGS) entry which is preliminary data.</text>
</comment>
<protein>
    <submittedName>
        <fullName evidence="1">Uncharacterized protein</fullName>
    </submittedName>
</protein>
<proteinExistence type="predicted"/>
<keyword evidence="2" id="KW-1185">Reference proteome</keyword>
<dbReference type="AlphaFoldDB" id="A0A821VQN4"/>
<organism evidence="1 2">
    <name type="scientific">Pieris macdunnoughi</name>
    <dbReference type="NCBI Taxonomy" id="345717"/>
    <lineage>
        <taxon>Eukaryota</taxon>
        <taxon>Metazoa</taxon>
        <taxon>Ecdysozoa</taxon>
        <taxon>Arthropoda</taxon>
        <taxon>Hexapoda</taxon>
        <taxon>Insecta</taxon>
        <taxon>Pterygota</taxon>
        <taxon>Neoptera</taxon>
        <taxon>Endopterygota</taxon>
        <taxon>Lepidoptera</taxon>
        <taxon>Glossata</taxon>
        <taxon>Ditrysia</taxon>
        <taxon>Papilionoidea</taxon>
        <taxon>Pieridae</taxon>
        <taxon>Pierinae</taxon>
        <taxon>Pieris</taxon>
    </lineage>
</organism>
<accession>A0A821VQN4</accession>
<reference evidence="1" key="1">
    <citation type="submission" date="2021-02" db="EMBL/GenBank/DDBJ databases">
        <authorList>
            <person name="Steward A R."/>
        </authorList>
    </citation>
    <scope>NUCLEOTIDE SEQUENCE</scope>
</reference>
<dbReference type="EMBL" id="CAJOBZ010000045">
    <property type="protein sequence ID" value="CAF4910891.1"/>
    <property type="molecule type" value="Genomic_DNA"/>
</dbReference>
<dbReference type="Proteomes" id="UP000663880">
    <property type="component" value="Unassembled WGS sequence"/>
</dbReference>
<gene>
    <name evidence="1" type="ORF">PMACD_LOCUS12124</name>
</gene>
<sequence length="148" mass="16135">MTSRVSARRITNYNCELRHLESRATVNGPASESLVLCVSQPRCSNTSSRDESDSCLFGNECTGADTGVGLKRARDARRGERLRRPSCTEITARCSPAARCTPSPLQVRAAGRHGNMESSIGAFIDPAVATWFPTSLNFCLLAPRTRIF</sequence>
<dbReference type="OrthoDB" id="7446444at2759"/>
<evidence type="ECO:0000313" key="1">
    <source>
        <dbReference type="EMBL" id="CAF4910891.1"/>
    </source>
</evidence>